<reference evidence="3 4" key="1">
    <citation type="submission" date="2022-12" db="EMBL/GenBank/DDBJ databases">
        <title>Chromosome-level genome assembly of true bugs.</title>
        <authorList>
            <person name="Ma L."/>
            <person name="Li H."/>
        </authorList>
    </citation>
    <scope>NUCLEOTIDE SEQUENCE [LARGE SCALE GENOMIC DNA]</scope>
    <source>
        <strain evidence="3">Lab_2022b</strain>
    </source>
</reference>
<protein>
    <recommendedName>
        <fullName evidence="2">Ig-like domain-containing protein</fullName>
    </recommendedName>
</protein>
<dbReference type="Gene3D" id="2.60.40.10">
    <property type="entry name" value="Immunoglobulins"/>
    <property type="match status" value="1"/>
</dbReference>
<evidence type="ECO:0000313" key="3">
    <source>
        <dbReference type="EMBL" id="KAK9513016.1"/>
    </source>
</evidence>
<dbReference type="EMBL" id="JAPXFL010000001">
    <property type="protein sequence ID" value="KAK9513015.1"/>
    <property type="molecule type" value="Genomic_DNA"/>
</dbReference>
<feature type="chain" id="PRO_5044717693" description="Ig-like domain-containing protein" evidence="1">
    <location>
        <begin position="22"/>
        <end position="221"/>
    </location>
</feature>
<gene>
    <name evidence="3" type="ORF">O3M35_001304</name>
</gene>
<keyword evidence="1" id="KW-0732">Signal</keyword>
<feature type="domain" description="Ig-like" evidence="2">
    <location>
        <begin position="33"/>
        <end position="101"/>
    </location>
</feature>
<dbReference type="SMART" id="SM00408">
    <property type="entry name" value="IGc2"/>
    <property type="match status" value="1"/>
</dbReference>
<comment type="caution">
    <text evidence="3">The sequence shown here is derived from an EMBL/GenBank/DDBJ whole genome shotgun (WGS) entry which is preliminary data.</text>
</comment>
<feature type="signal peptide" evidence="1">
    <location>
        <begin position="1"/>
        <end position="21"/>
    </location>
</feature>
<evidence type="ECO:0000313" key="4">
    <source>
        <dbReference type="Proteomes" id="UP001461498"/>
    </source>
</evidence>
<dbReference type="InterPro" id="IPR007110">
    <property type="entry name" value="Ig-like_dom"/>
</dbReference>
<dbReference type="SUPFAM" id="SSF48726">
    <property type="entry name" value="Immunoglobulin"/>
    <property type="match status" value="1"/>
</dbReference>
<dbReference type="InterPro" id="IPR013151">
    <property type="entry name" value="Immunoglobulin_dom"/>
</dbReference>
<dbReference type="Proteomes" id="UP001461498">
    <property type="component" value="Unassembled WGS sequence"/>
</dbReference>
<organism evidence="3 4">
    <name type="scientific">Rhynocoris fuscipes</name>
    <dbReference type="NCBI Taxonomy" id="488301"/>
    <lineage>
        <taxon>Eukaryota</taxon>
        <taxon>Metazoa</taxon>
        <taxon>Ecdysozoa</taxon>
        <taxon>Arthropoda</taxon>
        <taxon>Hexapoda</taxon>
        <taxon>Insecta</taxon>
        <taxon>Pterygota</taxon>
        <taxon>Neoptera</taxon>
        <taxon>Paraneoptera</taxon>
        <taxon>Hemiptera</taxon>
        <taxon>Heteroptera</taxon>
        <taxon>Panheteroptera</taxon>
        <taxon>Cimicomorpha</taxon>
        <taxon>Reduviidae</taxon>
        <taxon>Harpactorinae</taxon>
        <taxon>Harpactorini</taxon>
        <taxon>Rhynocoris</taxon>
    </lineage>
</organism>
<keyword evidence="4" id="KW-1185">Reference proteome</keyword>
<dbReference type="Pfam" id="PF00047">
    <property type="entry name" value="ig"/>
    <property type="match status" value="1"/>
</dbReference>
<dbReference type="InterPro" id="IPR013783">
    <property type="entry name" value="Ig-like_fold"/>
</dbReference>
<evidence type="ECO:0000256" key="1">
    <source>
        <dbReference type="SAM" id="SignalP"/>
    </source>
</evidence>
<sequence length="221" mass="24935">MLYKVLLNIFLFSITKDNCIAHETEIETVYGDEGSNLTLPCKNSLVSFNGPVMWRHQGRDDKRAERTTIRPDNSLVLTDISREDVGLYTCIQDNDAHRVINVVKVLIRTPPPALVNVTVQPSTILALLHWEVADTGGYPITHFTAQYRLKHTPPHQLPDPWHLVFPDKINPTIVIAFINGNERAVITLSCYKQHPAKKLKESVAAKRGIVCLRPLQGSREL</sequence>
<dbReference type="EMBL" id="JAPXFL010000001">
    <property type="protein sequence ID" value="KAK9513016.1"/>
    <property type="molecule type" value="Genomic_DNA"/>
</dbReference>
<dbReference type="SMART" id="SM00409">
    <property type="entry name" value="IG"/>
    <property type="match status" value="1"/>
</dbReference>
<accession>A0AAW1DQH0</accession>
<proteinExistence type="predicted"/>
<dbReference type="InterPro" id="IPR036179">
    <property type="entry name" value="Ig-like_dom_sf"/>
</dbReference>
<dbReference type="InterPro" id="IPR003599">
    <property type="entry name" value="Ig_sub"/>
</dbReference>
<dbReference type="AlphaFoldDB" id="A0AAW1DQH0"/>
<dbReference type="InterPro" id="IPR003598">
    <property type="entry name" value="Ig_sub2"/>
</dbReference>
<name>A0AAW1DQH0_9HEMI</name>
<evidence type="ECO:0000259" key="2">
    <source>
        <dbReference type="PROSITE" id="PS50835"/>
    </source>
</evidence>
<dbReference type="PROSITE" id="PS50835">
    <property type="entry name" value="IG_LIKE"/>
    <property type="match status" value="1"/>
</dbReference>